<evidence type="ECO:0000256" key="2">
    <source>
        <dbReference type="ARBA" id="ARBA00011073"/>
    </source>
</evidence>
<dbReference type="SUPFAM" id="SSF52743">
    <property type="entry name" value="Subtilisin-like"/>
    <property type="match status" value="1"/>
</dbReference>
<feature type="non-terminal residue" evidence="9">
    <location>
        <position position="76"/>
    </location>
</feature>
<proteinExistence type="inferred from homology"/>
<comment type="caution">
    <text evidence="9">The sequence shown here is derived from an EMBL/GenBank/DDBJ whole genome shotgun (WGS) entry which is preliminary data.</text>
</comment>
<organism evidence="9 10">
    <name type="scientific">Trifolium medium</name>
    <dbReference type="NCBI Taxonomy" id="97028"/>
    <lineage>
        <taxon>Eukaryota</taxon>
        <taxon>Viridiplantae</taxon>
        <taxon>Streptophyta</taxon>
        <taxon>Embryophyta</taxon>
        <taxon>Tracheophyta</taxon>
        <taxon>Spermatophyta</taxon>
        <taxon>Magnoliopsida</taxon>
        <taxon>eudicotyledons</taxon>
        <taxon>Gunneridae</taxon>
        <taxon>Pentapetalae</taxon>
        <taxon>rosids</taxon>
        <taxon>fabids</taxon>
        <taxon>Fabales</taxon>
        <taxon>Fabaceae</taxon>
        <taxon>Papilionoideae</taxon>
        <taxon>50 kb inversion clade</taxon>
        <taxon>NPAAA clade</taxon>
        <taxon>Hologalegina</taxon>
        <taxon>IRL clade</taxon>
        <taxon>Trifolieae</taxon>
        <taxon>Trifolium</taxon>
    </lineage>
</organism>
<evidence type="ECO:0000256" key="7">
    <source>
        <dbReference type="PROSITE-ProRule" id="PRU01240"/>
    </source>
</evidence>
<comment type="caution">
    <text evidence="7">Lacks conserved residue(s) required for the propagation of feature annotation.</text>
</comment>
<evidence type="ECO:0000256" key="4">
    <source>
        <dbReference type="ARBA" id="ARBA00022729"/>
    </source>
</evidence>
<sequence length="76" mass="7931">MSGTSMSCPHVSGVVALLKSAHPQWNVAAIRSALITTASPLDNTQNPIRDNGYPSQYASPLAIGAGEIDPNRAMNP</sequence>
<dbReference type="PROSITE" id="PS00138">
    <property type="entry name" value="SUBTILASE_SER"/>
    <property type="match status" value="1"/>
</dbReference>
<evidence type="ECO:0000313" key="10">
    <source>
        <dbReference type="Proteomes" id="UP000265520"/>
    </source>
</evidence>
<keyword evidence="5" id="KW-0378">Hydrolase</keyword>
<dbReference type="Gene3D" id="3.40.50.200">
    <property type="entry name" value="Peptidase S8/S53 domain"/>
    <property type="match status" value="1"/>
</dbReference>
<dbReference type="Pfam" id="PF00082">
    <property type="entry name" value="Peptidase_S8"/>
    <property type="match status" value="1"/>
</dbReference>
<accession>A0A392S8D9</accession>
<dbReference type="InterPro" id="IPR045051">
    <property type="entry name" value="SBT"/>
</dbReference>
<dbReference type="InterPro" id="IPR000209">
    <property type="entry name" value="Peptidase_S8/S53_dom"/>
</dbReference>
<dbReference type="InterPro" id="IPR036852">
    <property type="entry name" value="Peptidase_S8/S53_dom_sf"/>
</dbReference>
<evidence type="ECO:0000256" key="3">
    <source>
        <dbReference type="ARBA" id="ARBA00022670"/>
    </source>
</evidence>
<dbReference type="GO" id="GO:0006508">
    <property type="term" value="P:proteolysis"/>
    <property type="evidence" value="ECO:0007669"/>
    <property type="project" value="UniProtKB-KW"/>
</dbReference>
<dbReference type="PANTHER" id="PTHR10795">
    <property type="entry name" value="PROPROTEIN CONVERTASE SUBTILISIN/KEXIN"/>
    <property type="match status" value="1"/>
</dbReference>
<evidence type="ECO:0000256" key="5">
    <source>
        <dbReference type="ARBA" id="ARBA00022801"/>
    </source>
</evidence>
<name>A0A392S8D9_9FABA</name>
<evidence type="ECO:0000256" key="1">
    <source>
        <dbReference type="ARBA" id="ARBA00004613"/>
    </source>
</evidence>
<protein>
    <submittedName>
        <fullName evidence="9">Subtilisin-like protease-like</fullName>
    </submittedName>
</protein>
<evidence type="ECO:0000256" key="6">
    <source>
        <dbReference type="ARBA" id="ARBA00022825"/>
    </source>
</evidence>
<evidence type="ECO:0000259" key="8">
    <source>
        <dbReference type="Pfam" id="PF00082"/>
    </source>
</evidence>
<evidence type="ECO:0000313" key="9">
    <source>
        <dbReference type="EMBL" id="MCI44667.1"/>
    </source>
</evidence>
<dbReference type="AlphaFoldDB" id="A0A392S8D9"/>
<comment type="similarity">
    <text evidence="2 7">Belongs to the peptidase S8 family.</text>
</comment>
<reference evidence="9 10" key="1">
    <citation type="journal article" date="2018" name="Front. Plant Sci.">
        <title>Red Clover (Trifolium pratense) and Zigzag Clover (T. medium) - A Picture of Genomic Similarities and Differences.</title>
        <authorList>
            <person name="Dluhosova J."/>
            <person name="Istvanek J."/>
            <person name="Nedelnik J."/>
            <person name="Repkova J."/>
        </authorList>
    </citation>
    <scope>NUCLEOTIDE SEQUENCE [LARGE SCALE GENOMIC DNA]</scope>
    <source>
        <strain evidence="10">cv. 10/8</strain>
        <tissue evidence="9">Leaf</tissue>
    </source>
</reference>
<keyword evidence="4" id="KW-0732">Signal</keyword>
<dbReference type="EMBL" id="LXQA010333760">
    <property type="protein sequence ID" value="MCI44667.1"/>
    <property type="molecule type" value="Genomic_DNA"/>
</dbReference>
<dbReference type="GO" id="GO:0004252">
    <property type="term" value="F:serine-type endopeptidase activity"/>
    <property type="evidence" value="ECO:0007669"/>
    <property type="project" value="InterPro"/>
</dbReference>
<dbReference type="InterPro" id="IPR023828">
    <property type="entry name" value="Peptidase_S8_Ser-AS"/>
</dbReference>
<dbReference type="GO" id="GO:0005576">
    <property type="term" value="C:extracellular region"/>
    <property type="evidence" value="ECO:0007669"/>
    <property type="project" value="UniProtKB-SubCell"/>
</dbReference>
<keyword evidence="6" id="KW-0720">Serine protease</keyword>
<keyword evidence="10" id="KW-1185">Reference proteome</keyword>
<keyword evidence="3 9" id="KW-0645">Protease</keyword>
<feature type="domain" description="Peptidase S8/S53" evidence="8">
    <location>
        <begin position="1"/>
        <end position="47"/>
    </location>
</feature>
<comment type="subcellular location">
    <subcellularLocation>
        <location evidence="1">Secreted</location>
    </subcellularLocation>
</comment>
<dbReference type="PROSITE" id="PS51892">
    <property type="entry name" value="SUBTILASE"/>
    <property type="match status" value="1"/>
</dbReference>
<dbReference type="Proteomes" id="UP000265520">
    <property type="component" value="Unassembled WGS sequence"/>
</dbReference>